<accession>A0A370TD34</accession>
<feature type="domain" description="Rhodopsin" evidence="8">
    <location>
        <begin position="40"/>
        <end position="275"/>
    </location>
</feature>
<evidence type="ECO:0000256" key="1">
    <source>
        <dbReference type="ARBA" id="ARBA00004141"/>
    </source>
</evidence>
<evidence type="ECO:0000256" key="7">
    <source>
        <dbReference type="SAM" id="Phobius"/>
    </source>
</evidence>
<dbReference type="PANTHER" id="PTHR33048:SF19">
    <property type="entry name" value="MEMBRANE PROTEIN PTH11-LIKE, PUTATIVE (AFU_ORTHOLOGUE AFUA_1G14080)-RELATED"/>
    <property type="match status" value="1"/>
</dbReference>
<proteinExistence type="inferred from homology"/>
<evidence type="ECO:0000256" key="3">
    <source>
        <dbReference type="ARBA" id="ARBA00022989"/>
    </source>
</evidence>
<evidence type="ECO:0000256" key="6">
    <source>
        <dbReference type="SAM" id="MobiDB-lite"/>
    </source>
</evidence>
<dbReference type="Pfam" id="PF20684">
    <property type="entry name" value="Fung_rhodopsin"/>
    <property type="match status" value="1"/>
</dbReference>
<evidence type="ECO:0000256" key="2">
    <source>
        <dbReference type="ARBA" id="ARBA00022692"/>
    </source>
</evidence>
<dbReference type="GeneID" id="43601685"/>
<protein>
    <recommendedName>
        <fullName evidence="8">Rhodopsin domain-containing protein</fullName>
    </recommendedName>
</protein>
<dbReference type="EMBL" id="NPIC01000010">
    <property type="protein sequence ID" value="RDL32380.1"/>
    <property type="molecule type" value="Genomic_DNA"/>
</dbReference>
<dbReference type="PANTHER" id="PTHR33048">
    <property type="entry name" value="PTH11-LIKE INTEGRAL MEMBRANE PROTEIN (AFU_ORTHOLOGUE AFUA_5G11245)"/>
    <property type="match status" value="1"/>
</dbReference>
<evidence type="ECO:0000256" key="4">
    <source>
        <dbReference type="ARBA" id="ARBA00023136"/>
    </source>
</evidence>
<dbReference type="RefSeq" id="XP_031866102.1">
    <property type="nucleotide sequence ID" value="XM_032017459.1"/>
</dbReference>
<evidence type="ECO:0000259" key="8">
    <source>
        <dbReference type="Pfam" id="PF20684"/>
    </source>
</evidence>
<evidence type="ECO:0000313" key="9">
    <source>
        <dbReference type="EMBL" id="RDL32380.1"/>
    </source>
</evidence>
<keyword evidence="2 7" id="KW-0812">Transmembrane</keyword>
<organism evidence="9 10">
    <name type="scientific">Venustampulla echinocandica</name>
    <dbReference type="NCBI Taxonomy" id="2656787"/>
    <lineage>
        <taxon>Eukaryota</taxon>
        <taxon>Fungi</taxon>
        <taxon>Dikarya</taxon>
        <taxon>Ascomycota</taxon>
        <taxon>Pezizomycotina</taxon>
        <taxon>Leotiomycetes</taxon>
        <taxon>Helotiales</taxon>
        <taxon>Pleuroascaceae</taxon>
        <taxon>Venustampulla</taxon>
    </lineage>
</organism>
<feature type="transmembrane region" description="Helical" evidence="7">
    <location>
        <begin position="25"/>
        <end position="46"/>
    </location>
</feature>
<comment type="subcellular location">
    <subcellularLocation>
        <location evidence="1">Membrane</location>
        <topology evidence="1">Multi-pass membrane protein</topology>
    </subcellularLocation>
</comment>
<feature type="region of interest" description="Disordered" evidence="6">
    <location>
        <begin position="296"/>
        <end position="330"/>
    </location>
</feature>
<dbReference type="InterPro" id="IPR049326">
    <property type="entry name" value="Rhodopsin_dom_fungi"/>
</dbReference>
<reference evidence="9 10" key="1">
    <citation type="journal article" date="2018" name="IMA Fungus">
        <title>IMA Genome-F 9: Draft genome sequence of Annulohypoxylon stygium, Aspergillus mulundensis, Berkeleyomyces basicola (syn. Thielaviopsis basicola), Ceratocystis smalleyi, two Cercospora beticola strains, Coleophoma cylindrospora, Fusarium fracticaudum, Phialophora cf. hyalina, and Morchella septimelata.</title>
        <authorList>
            <person name="Wingfield B.D."/>
            <person name="Bills G.F."/>
            <person name="Dong Y."/>
            <person name="Huang W."/>
            <person name="Nel W.J."/>
            <person name="Swalarsk-Parry B.S."/>
            <person name="Vaghefi N."/>
            <person name="Wilken P.M."/>
            <person name="An Z."/>
            <person name="de Beer Z.W."/>
            <person name="De Vos L."/>
            <person name="Chen L."/>
            <person name="Duong T.A."/>
            <person name="Gao Y."/>
            <person name="Hammerbacher A."/>
            <person name="Kikkert J.R."/>
            <person name="Li Y."/>
            <person name="Li H."/>
            <person name="Li K."/>
            <person name="Li Q."/>
            <person name="Liu X."/>
            <person name="Ma X."/>
            <person name="Naidoo K."/>
            <person name="Pethybridge S.J."/>
            <person name="Sun J."/>
            <person name="Steenkamp E.T."/>
            <person name="van der Nest M.A."/>
            <person name="van Wyk S."/>
            <person name="Wingfield M.J."/>
            <person name="Xiong C."/>
            <person name="Yue Q."/>
            <person name="Zhang X."/>
        </authorList>
    </citation>
    <scope>NUCLEOTIDE SEQUENCE [LARGE SCALE GENOMIC DNA]</scope>
    <source>
        <strain evidence="9 10">BP 5553</strain>
    </source>
</reference>
<dbReference type="InterPro" id="IPR052337">
    <property type="entry name" value="SAT4-like"/>
</dbReference>
<dbReference type="GO" id="GO:0016020">
    <property type="term" value="C:membrane"/>
    <property type="evidence" value="ECO:0007669"/>
    <property type="project" value="UniProtKB-SubCell"/>
</dbReference>
<sequence>MDIFRRLAAEAPEPRGFREDKPTLIMSWWCTIYAITTILLRIAGRYIRTEHIYIEDRVMLLAIVPLLIRIAVVHPILLYGTNNTVITELLPASIRQREIGSQLVLASRVMYAAYLWMVKYSTSVFLFSHIRKTSPRHVHRLEHLLLSLTFLATFISALAPCQPFTHYWQVVPDPGPQCRQGYVFLFVMGTLNIITNLAFVVLPLRVVFMSSLSKIQKFSITVRLALPLASVALTLYQIPAVIQHQGLQPFRTLIASIDILLATVVANAPVLVSLIQDRGAKKSKFKWRPSLASDNEGALRKAEAGWKTKWQDGNGKSKGRPDGKSAAGGQEIDRGMALEMDDMRPLCGGREFSRVDVNVGVGTPENVRLGDIRVATTWEVTQAGRVANV</sequence>
<keyword evidence="4 7" id="KW-0472">Membrane</keyword>
<feature type="compositionally biased region" description="Basic and acidic residues" evidence="6">
    <location>
        <begin position="297"/>
        <end position="310"/>
    </location>
</feature>
<comment type="caution">
    <text evidence="9">The sequence shown here is derived from an EMBL/GenBank/DDBJ whole genome shotgun (WGS) entry which is preliminary data.</text>
</comment>
<dbReference type="OrthoDB" id="5398233at2759"/>
<feature type="transmembrane region" description="Helical" evidence="7">
    <location>
        <begin position="99"/>
        <end position="120"/>
    </location>
</feature>
<feature type="transmembrane region" description="Helical" evidence="7">
    <location>
        <begin position="254"/>
        <end position="275"/>
    </location>
</feature>
<comment type="similarity">
    <text evidence="5">Belongs to the SAT4 family.</text>
</comment>
<name>A0A370TD34_9HELO</name>
<keyword evidence="10" id="KW-1185">Reference proteome</keyword>
<feature type="transmembrane region" description="Helical" evidence="7">
    <location>
        <begin position="180"/>
        <end position="208"/>
    </location>
</feature>
<dbReference type="Proteomes" id="UP000254866">
    <property type="component" value="Unassembled WGS sequence"/>
</dbReference>
<gene>
    <name evidence="9" type="ORF">BP5553_08836</name>
</gene>
<feature type="transmembrane region" description="Helical" evidence="7">
    <location>
        <begin position="141"/>
        <end position="160"/>
    </location>
</feature>
<evidence type="ECO:0000313" key="10">
    <source>
        <dbReference type="Proteomes" id="UP000254866"/>
    </source>
</evidence>
<feature type="transmembrane region" description="Helical" evidence="7">
    <location>
        <begin position="58"/>
        <end position="79"/>
    </location>
</feature>
<evidence type="ECO:0000256" key="5">
    <source>
        <dbReference type="ARBA" id="ARBA00038359"/>
    </source>
</evidence>
<feature type="transmembrane region" description="Helical" evidence="7">
    <location>
        <begin position="220"/>
        <end position="242"/>
    </location>
</feature>
<dbReference type="AlphaFoldDB" id="A0A370TD34"/>
<keyword evidence="3 7" id="KW-1133">Transmembrane helix</keyword>